<proteinExistence type="predicted"/>
<dbReference type="AlphaFoldDB" id="A0AAU9LDW8"/>
<feature type="coiled-coil region" evidence="1">
    <location>
        <begin position="76"/>
        <end position="110"/>
    </location>
</feature>
<protein>
    <submittedName>
        <fullName evidence="2">Uncharacterized protein</fullName>
    </submittedName>
</protein>
<reference evidence="2 4" key="1">
    <citation type="submission" date="2021-11" db="EMBL/GenBank/DDBJ databases">
        <authorList>
            <person name="Islam A."/>
            <person name="Islam S."/>
            <person name="Flora M.S."/>
            <person name="Rahman M."/>
            <person name="Ziaur R.M."/>
            <person name="Epstein J.H."/>
            <person name="Hassan M."/>
            <person name="Klassen M."/>
            <person name="Woodard K."/>
            <person name="Webb A."/>
            <person name="Webby R.J."/>
            <person name="El Zowalaty M.E."/>
        </authorList>
    </citation>
    <scope>NUCLEOTIDE SEQUENCE</scope>
    <source>
        <strain evidence="3">Pbs1</strain>
        <strain evidence="2">Pbs3</strain>
    </source>
</reference>
<organism evidence="2 5">
    <name type="scientific">Peronospora belbahrii</name>
    <dbReference type="NCBI Taxonomy" id="622444"/>
    <lineage>
        <taxon>Eukaryota</taxon>
        <taxon>Sar</taxon>
        <taxon>Stramenopiles</taxon>
        <taxon>Oomycota</taxon>
        <taxon>Peronosporomycetes</taxon>
        <taxon>Peronosporales</taxon>
        <taxon>Peronosporaceae</taxon>
        <taxon>Peronospora</taxon>
    </lineage>
</organism>
<accession>A0AAU9LDW8</accession>
<sequence>MQMQQVRFDRAKQVPVPPENAAPLEISREMRQQLRVMRHHAFERYQENAQWTKELLEGSMSQDGVVVTHSHLLASVEELQMKLEARKNLVQDQERKLVQLEKAHEMTQRRFEDILTALKTAEDAAAINECEAKLSSEKRLLLPNKLRKMEIVRL</sequence>
<dbReference type="EMBL" id="CAKKTJ010000336">
    <property type="protein sequence ID" value="CAH0482925.1"/>
    <property type="molecule type" value="Genomic_DNA"/>
</dbReference>
<evidence type="ECO:0000313" key="3">
    <source>
        <dbReference type="EMBL" id="CAH0514406.1"/>
    </source>
</evidence>
<keyword evidence="4" id="KW-1185">Reference proteome</keyword>
<dbReference type="Proteomes" id="UP001158986">
    <property type="component" value="Unassembled WGS sequence"/>
</dbReference>
<dbReference type="EMBL" id="CAKLCB010000071">
    <property type="protein sequence ID" value="CAH0514406.1"/>
    <property type="molecule type" value="Genomic_DNA"/>
</dbReference>
<evidence type="ECO:0000313" key="5">
    <source>
        <dbReference type="Proteomes" id="UP001160483"/>
    </source>
</evidence>
<evidence type="ECO:0000256" key="1">
    <source>
        <dbReference type="SAM" id="Coils"/>
    </source>
</evidence>
<dbReference type="Proteomes" id="UP001160483">
    <property type="component" value="Unassembled WGS sequence"/>
</dbReference>
<evidence type="ECO:0000313" key="4">
    <source>
        <dbReference type="Proteomes" id="UP001158986"/>
    </source>
</evidence>
<evidence type="ECO:0000313" key="2">
    <source>
        <dbReference type="EMBL" id="CAH0482925.1"/>
    </source>
</evidence>
<name>A0AAU9LDW8_9STRA</name>
<comment type="caution">
    <text evidence="2">The sequence shown here is derived from an EMBL/GenBank/DDBJ whole genome shotgun (WGS) entry which is preliminary data.</text>
</comment>
<keyword evidence="1" id="KW-0175">Coiled coil</keyword>
<gene>
    <name evidence="3" type="ORF">PBS001_LOCUS1159</name>
    <name evidence="2" type="ORF">PBS003_LOCUS9502</name>
</gene>